<dbReference type="GO" id="GO:0009423">
    <property type="term" value="P:chorismate biosynthetic process"/>
    <property type="evidence" value="ECO:0007669"/>
    <property type="project" value="TreeGrafter"/>
</dbReference>
<dbReference type="GO" id="GO:0005829">
    <property type="term" value="C:cytosol"/>
    <property type="evidence" value="ECO:0007669"/>
    <property type="project" value="TreeGrafter"/>
</dbReference>
<dbReference type="EC" id="1.1.1.25" evidence="5"/>
<dbReference type="PANTHER" id="PTHR21089">
    <property type="entry name" value="SHIKIMATE DEHYDROGENASE"/>
    <property type="match status" value="1"/>
</dbReference>
<dbReference type="GO" id="GO:0009073">
    <property type="term" value="P:aromatic amino acid family biosynthetic process"/>
    <property type="evidence" value="ECO:0007669"/>
    <property type="project" value="UniProtKB-KW"/>
</dbReference>
<dbReference type="OrthoDB" id="9792692at2"/>
<dbReference type="PANTHER" id="PTHR21089:SF1">
    <property type="entry name" value="BIFUNCTIONAL 3-DEHYDROQUINATE DEHYDRATASE_SHIKIMATE DEHYDROGENASE, CHLOROPLASTIC"/>
    <property type="match status" value="1"/>
</dbReference>
<feature type="domain" description="Shikimate dehydrogenase substrate binding N-terminal" evidence="4">
    <location>
        <begin position="6"/>
        <end position="88"/>
    </location>
</feature>
<keyword evidence="3" id="KW-0057">Aromatic amino acid biosynthesis</keyword>
<dbReference type="InterPro" id="IPR046346">
    <property type="entry name" value="Aminoacid_DH-like_N_sf"/>
</dbReference>
<organism evidence="5 6">
    <name type="scientific">Cytophaga hutchinsonii (strain ATCC 33406 / DSM 1761 / CIP 103989 / NBRC 15051 / NCIMB 9469 / D465)</name>
    <dbReference type="NCBI Taxonomy" id="269798"/>
    <lineage>
        <taxon>Bacteria</taxon>
        <taxon>Pseudomonadati</taxon>
        <taxon>Bacteroidota</taxon>
        <taxon>Cytophagia</taxon>
        <taxon>Cytophagales</taxon>
        <taxon>Cytophagaceae</taxon>
        <taxon>Cytophaga</taxon>
    </lineage>
</organism>
<evidence type="ECO:0000256" key="1">
    <source>
        <dbReference type="ARBA" id="ARBA00004871"/>
    </source>
</evidence>
<evidence type="ECO:0000313" key="6">
    <source>
        <dbReference type="Proteomes" id="UP000001822"/>
    </source>
</evidence>
<comment type="pathway">
    <text evidence="1">Metabolic intermediate biosynthesis; chorismate biosynthesis; chorismate from D-erythrose 4-phosphate and phosphoenolpyruvate: step 4/7.</text>
</comment>
<dbReference type="Proteomes" id="UP000001822">
    <property type="component" value="Chromosome"/>
</dbReference>
<dbReference type="GO" id="GO:0050661">
    <property type="term" value="F:NADP binding"/>
    <property type="evidence" value="ECO:0007669"/>
    <property type="project" value="TreeGrafter"/>
</dbReference>
<gene>
    <name evidence="5" type="primary">aroE</name>
    <name evidence="5" type="ordered locus">CHU_0006</name>
</gene>
<dbReference type="InterPro" id="IPR022893">
    <property type="entry name" value="Shikimate_DH_fam"/>
</dbReference>
<dbReference type="Gene3D" id="3.40.50.10860">
    <property type="entry name" value="Leucine Dehydrogenase, chain A, domain 1"/>
    <property type="match status" value="1"/>
</dbReference>
<dbReference type="AlphaFoldDB" id="A0A6N4SM27"/>
<sequence length="246" mass="27818">MKTYGLIGFRLSHSFSKKYFTEKFLKEGIEDCVYENFQLDTVKEFSALLRTDANLKGFNVTIPYKEEIIPFLNDLDAAAKEIGAVNVIKIQEDGTLIGYNSDYYGFKTSLETFIPKEVSHKALVLGTGGAAKAVVTALNHLGIPYQYVSRNKSAQSLSYEELDQNVMQEYTLVVNTSPLGMYPEVDSFPAIPYEFLDSRHYLYDLVYNPEETLFMKKGIARGAHVMNGLPMLIGQAEKAWEIWNSK</sequence>
<evidence type="ECO:0000259" key="4">
    <source>
        <dbReference type="Pfam" id="PF08501"/>
    </source>
</evidence>
<dbReference type="RefSeq" id="WP_011583416.1">
    <property type="nucleotide sequence ID" value="NC_008255.1"/>
</dbReference>
<proteinExistence type="predicted"/>
<protein>
    <submittedName>
        <fullName evidence="5">Shikimate dehydrogenase</fullName>
        <ecNumber evidence="5">1.1.1.25</ecNumber>
    </submittedName>
</protein>
<dbReference type="InterPro" id="IPR036291">
    <property type="entry name" value="NAD(P)-bd_dom_sf"/>
</dbReference>
<reference evidence="5 6" key="1">
    <citation type="journal article" date="2007" name="Appl. Environ. Microbiol.">
        <title>Genome sequence of the cellulolytic gliding bacterium Cytophaga hutchinsonii.</title>
        <authorList>
            <person name="Xie G."/>
            <person name="Bruce D.C."/>
            <person name="Challacombe J.F."/>
            <person name="Chertkov O."/>
            <person name="Detter J.C."/>
            <person name="Gilna P."/>
            <person name="Han C.S."/>
            <person name="Lucas S."/>
            <person name="Misra M."/>
            <person name="Myers G.L."/>
            <person name="Richardson P."/>
            <person name="Tapia R."/>
            <person name="Thayer N."/>
            <person name="Thompson L.S."/>
            <person name="Brettin T.S."/>
            <person name="Henrissat B."/>
            <person name="Wilson D.B."/>
            <person name="McBride M.J."/>
        </authorList>
    </citation>
    <scope>NUCLEOTIDE SEQUENCE [LARGE SCALE GENOMIC DNA]</scope>
    <source>
        <strain evidence="6">ATCC 33406 / DSM 1761 / CIP 103989 / NBRC 15051 / NCIMB 9469 / D465</strain>
    </source>
</reference>
<accession>A0A6N4SM27</accession>
<dbReference type="GO" id="GO:0019632">
    <property type="term" value="P:shikimate metabolic process"/>
    <property type="evidence" value="ECO:0007669"/>
    <property type="project" value="TreeGrafter"/>
</dbReference>
<dbReference type="GO" id="GO:0004764">
    <property type="term" value="F:shikimate 3-dehydrogenase (NADP+) activity"/>
    <property type="evidence" value="ECO:0007669"/>
    <property type="project" value="UniProtKB-EC"/>
</dbReference>
<evidence type="ECO:0000256" key="3">
    <source>
        <dbReference type="ARBA" id="ARBA00023141"/>
    </source>
</evidence>
<dbReference type="CDD" id="cd01065">
    <property type="entry name" value="NAD_bind_Shikimate_DH"/>
    <property type="match status" value="1"/>
</dbReference>
<dbReference type="KEGG" id="chu:CHU_0006"/>
<dbReference type="Gene3D" id="3.40.50.720">
    <property type="entry name" value="NAD(P)-binding Rossmann-like Domain"/>
    <property type="match status" value="1"/>
</dbReference>
<evidence type="ECO:0000256" key="2">
    <source>
        <dbReference type="ARBA" id="ARBA00023002"/>
    </source>
</evidence>
<dbReference type="Pfam" id="PF08501">
    <property type="entry name" value="Shikimate_dh_N"/>
    <property type="match status" value="1"/>
</dbReference>
<evidence type="ECO:0000313" key="5">
    <source>
        <dbReference type="EMBL" id="ABG57300.1"/>
    </source>
</evidence>
<dbReference type="SUPFAM" id="SSF51735">
    <property type="entry name" value="NAD(P)-binding Rossmann-fold domains"/>
    <property type="match status" value="1"/>
</dbReference>
<keyword evidence="6" id="KW-1185">Reference proteome</keyword>
<name>A0A6N4SM27_CYTH3</name>
<dbReference type="EMBL" id="CP000383">
    <property type="protein sequence ID" value="ABG57300.1"/>
    <property type="molecule type" value="Genomic_DNA"/>
</dbReference>
<keyword evidence="2 5" id="KW-0560">Oxidoreductase</keyword>
<keyword evidence="3" id="KW-0028">Amino-acid biosynthesis</keyword>
<dbReference type="InterPro" id="IPR013708">
    <property type="entry name" value="Shikimate_DH-bd_N"/>
</dbReference>
<dbReference type="SUPFAM" id="SSF53223">
    <property type="entry name" value="Aminoacid dehydrogenase-like, N-terminal domain"/>
    <property type="match status" value="1"/>
</dbReference>